<gene>
    <name evidence="1" type="ORF">ACFP90_24205</name>
</gene>
<organism evidence="1 2">
    <name type="scientific">Deinococcus multiflagellatus</name>
    <dbReference type="NCBI Taxonomy" id="1656887"/>
    <lineage>
        <taxon>Bacteria</taxon>
        <taxon>Thermotogati</taxon>
        <taxon>Deinococcota</taxon>
        <taxon>Deinococci</taxon>
        <taxon>Deinococcales</taxon>
        <taxon>Deinococcaceae</taxon>
        <taxon>Deinococcus</taxon>
    </lineage>
</organism>
<dbReference type="Proteomes" id="UP001596317">
    <property type="component" value="Unassembled WGS sequence"/>
</dbReference>
<reference evidence="2" key="1">
    <citation type="journal article" date="2019" name="Int. J. Syst. Evol. Microbiol.">
        <title>The Global Catalogue of Microorganisms (GCM) 10K type strain sequencing project: providing services to taxonomists for standard genome sequencing and annotation.</title>
        <authorList>
            <consortium name="The Broad Institute Genomics Platform"/>
            <consortium name="The Broad Institute Genome Sequencing Center for Infectious Disease"/>
            <person name="Wu L."/>
            <person name="Ma J."/>
        </authorList>
    </citation>
    <scope>NUCLEOTIDE SEQUENCE [LARGE SCALE GENOMIC DNA]</scope>
    <source>
        <strain evidence="2">CCUG 63830</strain>
    </source>
</reference>
<proteinExistence type="predicted"/>
<sequence>MQEKDFFGVLGAMLLMASDGNGGVVRVTLADLIGGGSPGATLPQEHLRMQRELVQNMPFGLAGVQGPEGTAVRAIVSVENGAIRTSVTHGFPPSADSGEGVLWPAGSMFELETPWSYNISAQSTPTRRRRPS</sequence>
<accession>A0ABW1ZQD3</accession>
<evidence type="ECO:0000313" key="2">
    <source>
        <dbReference type="Proteomes" id="UP001596317"/>
    </source>
</evidence>
<dbReference type="RefSeq" id="WP_380059051.1">
    <property type="nucleotide sequence ID" value="NZ_JBHSWB010000002.1"/>
</dbReference>
<protein>
    <submittedName>
        <fullName evidence="1">Uncharacterized protein</fullName>
    </submittedName>
</protein>
<dbReference type="EMBL" id="JBHSWB010000002">
    <property type="protein sequence ID" value="MFC6663151.1"/>
    <property type="molecule type" value="Genomic_DNA"/>
</dbReference>
<name>A0ABW1ZQD3_9DEIO</name>
<comment type="caution">
    <text evidence="1">The sequence shown here is derived from an EMBL/GenBank/DDBJ whole genome shotgun (WGS) entry which is preliminary data.</text>
</comment>
<keyword evidence="2" id="KW-1185">Reference proteome</keyword>
<evidence type="ECO:0000313" key="1">
    <source>
        <dbReference type="EMBL" id="MFC6663151.1"/>
    </source>
</evidence>